<dbReference type="RefSeq" id="WP_089410955.1">
    <property type="nucleotide sequence ID" value="NZ_FZQA01000001.1"/>
</dbReference>
<feature type="transmembrane region" description="Helical" evidence="8">
    <location>
        <begin position="173"/>
        <end position="195"/>
    </location>
</feature>
<dbReference type="InterPro" id="IPR011701">
    <property type="entry name" value="MFS"/>
</dbReference>
<dbReference type="Gene3D" id="1.20.1250.20">
    <property type="entry name" value="MFS general substrate transporter like domains"/>
    <property type="match status" value="1"/>
</dbReference>
<keyword evidence="10" id="KW-1185">Reference proteome</keyword>
<evidence type="ECO:0000256" key="4">
    <source>
        <dbReference type="ARBA" id="ARBA00022692"/>
    </source>
</evidence>
<name>A0A239PK60_9PROT</name>
<dbReference type="SUPFAM" id="SSF103473">
    <property type="entry name" value="MFS general substrate transporter"/>
    <property type="match status" value="1"/>
</dbReference>
<organism evidence="9 10">
    <name type="scientific">Amphiplicatus metriothermophilus</name>
    <dbReference type="NCBI Taxonomy" id="1519374"/>
    <lineage>
        <taxon>Bacteria</taxon>
        <taxon>Pseudomonadati</taxon>
        <taxon>Pseudomonadota</taxon>
        <taxon>Alphaproteobacteria</taxon>
        <taxon>Parvularculales</taxon>
        <taxon>Parvularculaceae</taxon>
        <taxon>Amphiplicatus</taxon>
    </lineage>
</organism>
<feature type="transmembrane region" description="Helical" evidence="8">
    <location>
        <begin position="83"/>
        <end position="102"/>
    </location>
</feature>
<feature type="transmembrane region" description="Helical" evidence="8">
    <location>
        <begin position="52"/>
        <end position="71"/>
    </location>
</feature>
<keyword evidence="4 8" id="KW-0812">Transmembrane</keyword>
<dbReference type="Pfam" id="PF07690">
    <property type="entry name" value="MFS_1"/>
    <property type="match status" value="1"/>
</dbReference>
<evidence type="ECO:0000256" key="6">
    <source>
        <dbReference type="ARBA" id="ARBA00023136"/>
    </source>
</evidence>
<feature type="transmembrane region" description="Helical" evidence="8">
    <location>
        <begin position="403"/>
        <end position="423"/>
    </location>
</feature>
<evidence type="ECO:0000256" key="7">
    <source>
        <dbReference type="SAM" id="MobiDB-lite"/>
    </source>
</evidence>
<evidence type="ECO:0000256" key="2">
    <source>
        <dbReference type="ARBA" id="ARBA00022448"/>
    </source>
</evidence>
<feature type="region of interest" description="Disordered" evidence="7">
    <location>
        <begin position="438"/>
        <end position="459"/>
    </location>
</feature>
<reference evidence="9 10" key="1">
    <citation type="submission" date="2017-07" db="EMBL/GenBank/DDBJ databases">
        <authorList>
            <person name="Sun Z.S."/>
            <person name="Albrecht U."/>
            <person name="Echele G."/>
            <person name="Lee C.C."/>
        </authorList>
    </citation>
    <scope>NUCLEOTIDE SEQUENCE [LARGE SCALE GENOMIC DNA]</scope>
    <source>
        <strain evidence="9 10">CGMCC 1.12710</strain>
    </source>
</reference>
<feature type="transmembrane region" description="Helical" evidence="8">
    <location>
        <begin position="108"/>
        <end position="125"/>
    </location>
</feature>
<dbReference type="OrthoDB" id="6187882at2"/>
<dbReference type="InterPro" id="IPR036259">
    <property type="entry name" value="MFS_trans_sf"/>
</dbReference>
<dbReference type="GO" id="GO:0005886">
    <property type="term" value="C:plasma membrane"/>
    <property type="evidence" value="ECO:0007669"/>
    <property type="project" value="UniProtKB-SubCell"/>
</dbReference>
<dbReference type="EMBL" id="FZQA01000001">
    <property type="protein sequence ID" value="SNT67965.1"/>
    <property type="molecule type" value="Genomic_DNA"/>
</dbReference>
<protein>
    <submittedName>
        <fullName evidence="9">Major Facilitator Superfamily protein</fullName>
    </submittedName>
</protein>
<proteinExistence type="predicted"/>
<feature type="transmembrane region" description="Helical" evidence="8">
    <location>
        <begin position="265"/>
        <end position="284"/>
    </location>
</feature>
<feature type="transmembrane region" description="Helical" evidence="8">
    <location>
        <begin position="146"/>
        <end position="167"/>
    </location>
</feature>
<keyword evidence="6 8" id="KW-0472">Membrane</keyword>
<feature type="transmembrane region" description="Helical" evidence="8">
    <location>
        <begin position="291"/>
        <end position="311"/>
    </location>
</feature>
<feature type="transmembrane region" description="Helical" evidence="8">
    <location>
        <begin position="231"/>
        <end position="253"/>
    </location>
</feature>
<evidence type="ECO:0000256" key="8">
    <source>
        <dbReference type="SAM" id="Phobius"/>
    </source>
</evidence>
<feature type="transmembrane region" description="Helical" evidence="8">
    <location>
        <begin position="375"/>
        <end position="397"/>
    </location>
</feature>
<keyword evidence="2" id="KW-0813">Transport</keyword>
<evidence type="ECO:0000313" key="9">
    <source>
        <dbReference type="EMBL" id="SNT67965.1"/>
    </source>
</evidence>
<comment type="subcellular location">
    <subcellularLocation>
        <location evidence="1">Cell membrane</location>
        <topology evidence="1">Multi-pass membrane protein</topology>
    </subcellularLocation>
</comment>
<dbReference type="PANTHER" id="PTHR43266:SF2">
    <property type="entry name" value="MAJOR FACILITATOR SUPERFAMILY (MFS) PROFILE DOMAIN-CONTAINING PROTEIN"/>
    <property type="match status" value="1"/>
</dbReference>
<keyword evidence="5 8" id="KW-1133">Transmembrane helix</keyword>
<evidence type="ECO:0000256" key="1">
    <source>
        <dbReference type="ARBA" id="ARBA00004651"/>
    </source>
</evidence>
<dbReference type="AlphaFoldDB" id="A0A239PK60"/>
<dbReference type="PANTHER" id="PTHR43266">
    <property type="entry name" value="MACROLIDE-EFFLUX PROTEIN"/>
    <property type="match status" value="1"/>
</dbReference>
<gene>
    <name evidence="9" type="ORF">SAMN06297382_0460</name>
</gene>
<evidence type="ECO:0000256" key="5">
    <source>
        <dbReference type="ARBA" id="ARBA00022989"/>
    </source>
</evidence>
<evidence type="ECO:0000313" key="10">
    <source>
        <dbReference type="Proteomes" id="UP000198346"/>
    </source>
</evidence>
<evidence type="ECO:0000256" key="3">
    <source>
        <dbReference type="ARBA" id="ARBA00022475"/>
    </source>
</evidence>
<feature type="transmembrane region" description="Helical" evidence="8">
    <location>
        <begin position="331"/>
        <end position="354"/>
    </location>
</feature>
<feature type="transmembrane region" description="Helical" evidence="8">
    <location>
        <begin position="27"/>
        <end position="46"/>
    </location>
</feature>
<dbReference type="GO" id="GO:0022857">
    <property type="term" value="F:transmembrane transporter activity"/>
    <property type="evidence" value="ECO:0007669"/>
    <property type="project" value="InterPro"/>
</dbReference>
<dbReference type="Proteomes" id="UP000198346">
    <property type="component" value="Unassembled WGS sequence"/>
</dbReference>
<sequence>MRAPLLFQRRYFPLWLAVSLGAFNDNMLRQALIIGIVYGGVAIAGFSDPADAIPVVGAAFSAATLVCASAAGQIAERFESARLLRRIKLVEVVLMVLAAVGFALKAGLFLMAVFVAMSAQTAFFNPARAAAMPKYLHPHELVRGNAYCSAGMFAAVVAGLLAGGVLIAMPGGAAFVAGGLVLAALLSWAATLLLPEAAADAPSLRIRWDPFGQTIRTLRFAFAEAGVWRPLAGVAFFYLVSTVTTIITPLYAIEELGATGATATALMGLVAIGAGAGAIAAASVARRRSGLGLSFVGAVVAGSALLAAALLTGPVAATGASRTLGALAGHWPGLALIACFTLSSASMGLYLVPLQAAAQRRAPPGRRARALAGGAVLNALFAMTGALAVFVVTATRLTPKDGLSGLALMLFALAGYMALRWLALPQGLYDEALGPRRGEASEGARAQTESGETPARAAR</sequence>
<keyword evidence="3" id="KW-1003">Cell membrane</keyword>
<accession>A0A239PK60</accession>